<evidence type="ECO:0000256" key="3">
    <source>
        <dbReference type="ARBA" id="ARBA00022723"/>
    </source>
</evidence>
<dbReference type="Pfam" id="PF26148">
    <property type="entry name" value="VPS18_RING_C"/>
    <property type="match status" value="1"/>
</dbReference>
<dbReference type="PANTHER" id="PTHR23323">
    <property type="entry name" value="VACUOLAR PROTEIN SORTING-ASSOCIATED PROTEIN"/>
    <property type="match status" value="1"/>
</dbReference>
<evidence type="ECO:0000256" key="6">
    <source>
        <dbReference type="ARBA" id="ARBA00023136"/>
    </source>
</evidence>
<dbReference type="EMBL" id="BTSX01000002">
    <property type="protein sequence ID" value="GMS84314.1"/>
    <property type="molecule type" value="Genomic_DNA"/>
</dbReference>
<organism evidence="10 11">
    <name type="scientific">Pristionchus entomophagus</name>
    <dbReference type="NCBI Taxonomy" id="358040"/>
    <lineage>
        <taxon>Eukaryota</taxon>
        <taxon>Metazoa</taxon>
        <taxon>Ecdysozoa</taxon>
        <taxon>Nematoda</taxon>
        <taxon>Chromadorea</taxon>
        <taxon>Rhabditida</taxon>
        <taxon>Rhabditina</taxon>
        <taxon>Diplogasteromorpha</taxon>
        <taxon>Diplogasteroidea</taxon>
        <taxon>Neodiplogasteridae</taxon>
        <taxon>Pristionchus</taxon>
    </lineage>
</organism>
<keyword evidence="11" id="KW-1185">Reference proteome</keyword>
<comment type="subcellular location">
    <subcellularLocation>
        <location evidence="1">Late endosome membrane</location>
        <topology evidence="1">Peripheral membrane protein</topology>
        <orientation evidence="1">Cytoplasmic side</orientation>
    </subcellularLocation>
</comment>
<comment type="caution">
    <text evidence="10">The sequence shown here is derived from an EMBL/GenBank/DDBJ whole genome shotgun (WGS) entry which is preliminary data.</text>
</comment>
<dbReference type="GO" id="GO:0048284">
    <property type="term" value="P:organelle fusion"/>
    <property type="evidence" value="ECO:0007669"/>
    <property type="project" value="TreeGrafter"/>
</dbReference>
<name>A0AAV5SSI1_9BILA</name>
<dbReference type="Proteomes" id="UP001432027">
    <property type="component" value="Unassembled WGS sequence"/>
</dbReference>
<dbReference type="Pfam" id="PF05131">
    <property type="entry name" value="Pep3_Vps18"/>
    <property type="match status" value="1"/>
</dbReference>
<evidence type="ECO:0000259" key="9">
    <source>
        <dbReference type="Pfam" id="PF26148"/>
    </source>
</evidence>
<evidence type="ECO:0000256" key="1">
    <source>
        <dbReference type="ARBA" id="ARBA00004492"/>
    </source>
</evidence>
<feature type="coiled-coil region" evidence="7">
    <location>
        <begin position="829"/>
        <end position="856"/>
    </location>
</feature>
<feature type="domain" description="Pep3/Vps18 beta-propeller" evidence="8">
    <location>
        <begin position="27"/>
        <end position="376"/>
    </location>
</feature>
<dbReference type="GO" id="GO:0008270">
    <property type="term" value="F:zinc ion binding"/>
    <property type="evidence" value="ECO:0007669"/>
    <property type="project" value="UniProtKB-KW"/>
</dbReference>
<dbReference type="AlphaFoldDB" id="A0AAV5SSI1"/>
<dbReference type="GO" id="GO:0031902">
    <property type="term" value="C:late endosome membrane"/>
    <property type="evidence" value="ECO:0007669"/>
    <property type="project" value="UniProtKB-SubCell"/>
</dbReference>
<keyword evidence="4" id="KW-0863">Zinc-finger</keyword>
<dbReference type="GO" id="GO:0007040">
    <property type="term" value="P:lysosome organization"/>
    <property type="evidence" value="ECO:0007669"/>
    <property type="project" value="TreeGrafter"/>
</dbReference>
<evidence type="ECO:0000256" key="4">
    <source>
        <dbReference type="ARBA" id="ARBA00022771"/>
    </source>
</evidence>
<evidence type="ECO:0000313" key="10">
    <source>
        <dbReference type="EMBL" id="GMS84314.1"/>
    </source>
</evidence>
<evidence type="ECO:0000256" key="7">
    <source>
        <dbReference type="SAM" id="Coils"/>
    </source>
</evidence>
<accession>A0AAV5SSI1</accession>
<dbReference type="PANTHER" id="PTHR23323:SF26">
    <property type="entry name" value="VACUOLAR PROTEIN SORTING-ASSOCIATED PROTEIN 18 HOMOLOG"/>
    <property type="match status" value="1"/>
</dbReference>
<dbReference type="InterPro" id="IPR058919">
    <property type="entry name" value="Pep3/Vps18_RING_C"/>
</dbReference>
<evidence type="ECO:0000256" key="5">
    <source>
        <dbReference type="ARBA" id="ARBA00022833"/>
    </source>
</evidence>
<dbReference type="GO" id="GO:0030897">
    <property type="term" value="C:HOPS complex"/>
    <property type="evidence" value="ECO:0007669"/>
    <property type="project" value="TreeGrafter"/>
</dbReference>
<protein>
    <recommendedName>
        <fullName evidence="2">Vacuolar protein sorting-associated protein 18 homolog</fullName>
    </recommendedName>
</protein>
<dbReference type="GO" id="GO:0008333">
    <property type="term" value="P:endosome to lysosome transport"/>
    <property type="evidence" value="ECO:0007669"/>
    <property type="project" value="TreeGrafter"/>
</dbReference>
<evidence type="ECO:0000313" key="11">
    <source>
        <dbReference type="Proteomes" id="UP001432027"/>
    </source>
</evidence>
<feature type="domain" description="Pep3/Vps18 RING C-terminal" evidence="9">
    <location>
        <begin position="871"/>
        <end position="972"/>
    </location>
</feature>
<gene>
    <name evidence="10" type="ORF">PENTCL1PPCAC_6489</name>
</gene>
<evidence type="ECO:0000256" key="2">
    <source>
        <dbReference type="ARBA" id="ARBA00017338"/>
    </source>
</evidence>
<proteinExistence type="predicted"/>
<evidence type="ECO:0000259" key="8">
    <source>
        <dbReference type="Pfam" id="PF05131"/>
    </source>
</evidence>
<sequence>MSSNQNGIFVRTGHDLKKDLRLNKLGSVKKVEVSNGELILIQSTSQSQCIHMKVTQNKDRAAEMSVGVTSRDEMERVHVSPCGKHAILSSKEGDNFYFNPRSKTVYPIKKIRGRITAVAWNPDIGNVDTGHILLGTSKGTVIETSITSGGRENLCKEYQWSVMDREREQPINDMYLFLTNDEDIKQSRWLLVVCIPGRLFVIQSTIDASPRSNYVGSTSLQSGWVALPEKDLNIFGAFFKQRDPFSLKSQEGSPSCSRLRLHADAKVPDLFKFVWLGSAGFTVGTLNLQGENIRSIIKEERTVEHRRVDGSIEWPLSISLTEYHVLILFPYRLTALSYYTGNVVYEDTWPREYGEGIDLSFDATSQLHWLCTTNVLLKYRPNDETRYVWNVYLERGDFARALAIARERKSIDPDAFELVLRRQADKYISDKNYGAAAEILANSSESFETLVLRLIIDDDKKKTGLRTLLDKKLEQLRENDDKMKKDSLFMWLLEMQLSELGEARKELAGVGVNVSEGEEKVERITRQLHAFLMRKNVQDSVQKLKGAIYRMMQNHADLDSQLFVANLLKDYDTIVRVRIGKDEYREALVTLVTVGSAELFYQFSPLLLPFIPSHLIEALKNCHGMRPQKIIPILCTVSDKRSEEAVLSYVKWSITSSIASQSRPLHDIYISILAKMKPDQLLDYLENQGRDASLVQYSMDHAIRTAKHYDVKRAVVELYCVAEMWSEAMNIALNEMKNISLGKKIAESMDSSLDDIIPFTQTNYTVSIETRRAIWLSIARAMIDSGEEVGRCLYVLNESKDAIKIQDLLPLLPEFTRMEELKDPLVACLKDHSAKISTLQQQMKDASETANEMRIMSEKMKKRVTMIRAIEECHSCRSSLCTRAFYAFACKHFFHRDCLEREMIDFISEEQKKTLNVLVERERRLLAELEYEDRKGAKGYCNQEKEEGAIELSEKISEIIGRECPLCSNMAIEQIDVSFLNDEQFKKESDSWAY</sequence>
<keyword evidence="5" id="KW-0862">Zinc</keyword>
<keyword evidence="7" id="KW-0175">Coiled coil</keyword>
<keyword evidence="6" id="KW-0472">Membrane</keyword>
<keyword evidence="3" id="KW-0479">Metal-binding</keyword>
<dbReference type="InterPro" id="IPR007810">
    <property type="entry name" value="Pep3/Vps18_beta-prop"/>
</dbReference>
<dbReference type="GO" id="GO:0007032">
    <property type="term" value="P:endosome organization"/>
    <property type="evidence" value="ECO:0007669"/>
    <property type="project" value="TreeGrafter"/>
</dbReference>
<dbReference type="GO" id="GO:0030674">
    <property type="term" value="F:protein-macromolecule adaptor activity"/>
    <property type="evidence" value="ECO:0007669"/>
    <property type="project" value="TreeGrafter"/>
</dbReference>
<reference evidence="10" key="1">
    <citation type="submission" date="2023-10" db="EMBL/GenBank/DDBJ databases">
        <title>Genome assembly of Pristionchus species.</title>
        <authorList>
            <person name="Yoshida K."/>
            <person name="Sommer R.J."/>
        </authorList>
    </citation>
    <scope>NUCLEOTIDE SEQUENCE</scope>
    <source>
        <strain evidence="10">RS0144</strain>
    </source>
</reference>
<dbReference type="GO" id="GO:0006904">
    <property type="term" value="P:vesicle docking involved in exocytosis"/>
    <property type="evidence" value="ECO:0007669"/>
    <property type="project" value="TreeGrafter"/>
</dbReference>